<sequence length="189" mass="21148">TIIDATDVPETTDTIPTLTRVINNSQVTVISELPTTTTSAFFTTISASHAIPTPTTSFLDSVDKLEPWIFAFLIILIIIMFVLTICLCRDKNSNILENDANITQNSREVRMPSKSPEKLSEKSFERSFEKSSEKSFKGTINKIMPEEIDKRISQSISEEDLVIRPPLTRTPTTVSAFMEMVDNADNVDN</sequence>
<organism evidence="2 3">
    <name type="scientific">Racocetra fulgida</name>
    <dbReference type="NCBI Taxonomy" id="60492"/>
    <lineage>
        <taxon>Eukaryota</taxon>
        <taxon>Fungi</taxon>
        <taxon>Fungi incertae sedis</taxon>
        <taxon>Mucoromycota</taxon>
        <taxon>Glomeromycotina</taxon>
        <taxon>Glomeromycetes</taxon>
        <taxon>Diversisporales</taxon>
        <taxon>Gigasporaceae</taxon>
        <taxon>Racocetra</taxon>
    </lineage>
</organism>
<feature type="transmembrane region" description="Helical" evidence="1">
    <location>
        <begin position="68"/>
        <end position="88"/>
    </location>
</feature>
<dbReference type="Proteomes" id="UP000789396">
    <property type="component" value="Unassembled WGS sequence"/>
</dbReference>
<reference evidence="2" key="1">
    <citation type="submission" date="2021-06" db="EMBL/GenBank/DDBJ databases">
        <authorList>
            <person name="Kallberg Y."/>
            <person name="Tangrot J."/>
            <person name="Rosling A."/>
        </authorList>
    </citation>
    <scope>NUCLEOTIDE SEQUENCE</scope>
    <source>
        <strain evidence="2">IN212</strain>
    </source>
</reference>
<name>A0A9N9HZZ7_9GLOM</name>
<dbReference type="AlphaFoldDB" id="A0A9N9HZZ7"/>
<keyword evidence="1" id="KW-0472">Membrane</keyword>
<keyword evidence="1" id="KW-1133">Transmembrane helix</keyword>
<evidence type="ECO:0000313" key="3">
    <source>
        <dbReference type="Proteomes" id="UP000789396"/>
    </source>
</evidence>
<protein>
    <submittedName>
        <fullName evidence="2">6349_t:CDS:1</fullName>
    </submittedName>
</protein>
<accession>A0A9N9HZZ7</accession>
<dbReference type="OrthoDB" id="2433263at2759"/>
<keyword evidence="3" id="KW-1185">Reference proteome</keyword>
<proteinExistence type="predicted"/>
<gene>
    <name evidence="2" type="ORF">RFULGI_LOCUS11053</name>
</gene>
<evidence type="ECO:0000256" key="1">
    <source>
        <dbReference type="SAM" id="Phobius"/>
    </source>
</evidence>
<dbReference type="EMBL" id="CAJVPZ010023122">
    <property type="protein sequence ID" value="CAG8714366.1"/>
    <property type="molecule type" value="Genomic_DNA"/>
</dbReference>
<evidence type="ECO:0000313" key="2">
    <source>
        <dbReference type="EMBL" id="CAG8714366.1"/>
    </source>
</evidence>
<feature type="non-terminal residue" evidence="2">
    <location>
        <position position="1"/>
    </location>
</feature>
<comment type="caution">
    <text evidence="2">The sequence shown here is derived from an EMBL/GenBank/DDBJ whole genome shotgun (WGS) entry which is preliminary data.</text>
</comment>
<keyword evidence="1" id="KW-0812">Transmembrane</keyword>